<accession>A0A6G6WB64</accession>
<dbReference type="EMBL" id="CP049257">
    <property type="protein sequence ID" value="QIG42345.1"/>
    <property type="molecule type" value="Genomic_DNA"/>
</dbReference>
<gene>
    <name evidence="1" type="ORF">G5V58_05795</name>
</gene>
<evidence type="ECO:0000313" key="2">
    <source>
        <dbReference type="Proteomes" id="UP000502996"/>
    </source>
</evidence>
<protein>
    <recommendedName>
        <fullName evidence="3">DUF4352 domain-containing protein</fullName>
    </recommendedName>
</protein>
<proteinExistence type="predicted"/>
<name>A0A6G6WB64_9ACTN</name>
<evidence type="ECO:0000313" key="1">
    <source>
        <dbReference type="EMBL" id="QIG42345.1"/>
    </source>
</evidence>
<sequence>MRRVPGWLWAALVVVVALLLAVPLGGWDHVDRADASAQRLAPGQRHVSDPFATSVLSAEVTDRDPASSFDPEPGTRFLVVRARVDNRTDRTRDATGDLLVPAGVDLGPASTVTVARDPQSRSAAVQPGLPAEVLFAWELEGDTVAPGDTLRVQVVDWTEIESRVASGLVPTDYRVGAVVEVPVS</sequence>
<dbReference type="RefSeq" id="WP_165229687.1">
    <property type="nucleotide sequence ID" value="NZ_CP049257.1"/>
</dbReference>
<dbReference type="KEGG" id="nano:G5V58_05795"/>
<dbReference type="AlphaFoldDB" id="A0A6G6WB64"/>
<evidence type="ECO:0008006" key="3">
    <source>
        <dbReference type="Google" id="ProtNLM"/>
    </source>
</evidence>
<keyword evidence="2" id="KW-1185">Reference proteome</keyword>
<reference evidence="1 2" key="1">
    <citation type="submission" date="2020-02" db="EMBL/GenBank/DDBJ databases">
        <title>Full genome sequence of Nocardioides sp. R-3366.</title>
        <authorList>
            <person name="Im W.-T."/>
        </authorList>
    </citation>
    <scope>NUCLEOTIDE SEQUENCE [LARGE SCALE GENOMIC DNA]</scope>
    <source>
        <strain evidence="1 2">R-3366</strain>
    </source>
</reference>
<dbReference type="Proteomes" id="UP000502996">
    <property type="component" value="Chromosome"/>
</dbReference>
<organism evidence="1 2">
    <name type="scientific">Nocardioides anomalus</name>
    <dbReference type="NCBI Taxonomy" id="2712223"/>
    <lineage>
        <taxon>Bacteria</taxon>
        <taxon>Bacillati</taxon>
        <taxon>Actinomycetota</taxon>
        <taxon>Actinomycetes</taxon>
        <taxon>Propionibacteriales</taxon>
        <taxon>Nocardioidaceae</taxon>
        <taxon>Nocardioides</taxon>
    </lineage>
</organism>